<accession>A0AAU9IFC6</accession>
<dbReference type="EMBL" id="CAJZBQ010000002">
    <property type="protein sequence ID" value="CAG9310449.1"/>
    <property type="molecule type" value="Genomic_DNA"/>
</dbReference>
<sequence>MLTAHKALTKVPKKAPTIVKNGFVTADIVIVLNWDLSPHSAKNTSAMVFQNVPNHECWFSNKLSLISSFSVSTSYFVKASQK</sequence>
<proteinExistence type="predicted"/>
<protein>
    <submittedName>
        <fullName evidence="1">Uncharacterized protein</fullName>
    </submittedName>
</protein>
<comment type="caution">
    <text evidence="1">The sequence shown here is derived from an EMBL/GenBank/DDBJ whole genome shotgun (WGS) entry which is preliminary data.</text>
</comment>
<reference evidence="1" key="1">
    <citation type="submission" date="2021-09" db="EMBL/GenBank/DDBJ databases">
        <authorList>
            <consortium name="AG Swart"/>
            <person name="Singh M."/>
            <person name="Singh A."/>
            <person name="Seah K."/>
            <person name="Emmerich C."/>
        </authorList>
    </citation>
    <scope>NUCLEOTIDE SEQUENCE</scope>
    <source>
        <strain evidence="1">ATCC30299</strain>
    </source>
</reference>
<gene>
    <name evidence="1" type="ORF">BSTOLATCC_MIC1297</name>
</gene>
<organism evidence="1 2">
    <name type="scientific">Blepharisma stoltei</name>
    <dbReference type="NCBI Taxonomy" id="1481888"/>
    <lineage>
        <taxon>Eukaryota</taxon>
        <taxon>Sar</taxon>
        <taxon>Alveolata</taxon>
        <taxon>Ciliophora</taxon>
        <taxon>Postciliodesmatophora</taxon>
        <taxon>Heterotrichea</taxon>
        <taxon>Heterotrichida</taxon>
        <taxon>Blepharismidae</taxon>
        <taxon>Blepharisma</taxon>
    </lineage>
</organism>
<dbReference type="AlphaFoldDB" id="A0AAU9IFC6"/>
<evidence type="ECO:0000313" key="1">
    <source>
        <dbReference type="EMBL" id="CAG9310449.1"/>
    </source>
</evidence>
<dbReference type="Proteomes" id="UP001162131">
    <property type="component" value="Unassembled WGS sequence"/>
</dbReference>
<name>A0AAU9IFC6_9CILI</name>
<keyword evidence="2" id="KW-1185">Reference proteome</keyword>
<evidence type="ECO:0000313" key="2">
    <source>
        <dbReference type="Proteomes" id="UP001162131"/>
    </source>
</evidence>